<name>A0ACD3AA91_9AGAR</name>
<keyword evidence="2" id="KW-1185">Reference proteome</keyword>
<gene>
    <name evidence="1" type="ORF">BDN72DRAFT_776954</name>
</gene>
<evidence type="ECO:0000313" key="2">
    <source>
        <dbReference type="Proteomes" id="UP000308600"/>
    </source>
</evidence>
<protein>
    <submittedName>
        <fullName evidence="1">Uncharacterized protein</fullName>
    </submittedName>
</protein>
<dbReference type="Proteomes" id="UP000308600">
    <property type="component" value="Unassembled WGS sequence"/>
</dbReference>
<organism evidence="1 2">
    <name type="scientific">Pluteus cervinus</name>
    <dbReference type="NCBI Taxonomy" id="181527"/>
    <lineage>
        <taxon>Eukaryota</taxon>
        <taxon>Fungi</taxon>
        <taxon>Dikarya</taxon>
        <taxon>Basidiomycota</taxon>
        <taxon>Agaricomycotina</taxon>
        <taxon>Agaricomycetes</taxon>
        <taxon>Agaricomycetidae</taxon>
        <taxon>Agaricales</taxon>
        <taxon>Pluteineae</taxon>
        <taxon>Pluteaceae</taxon>
        <taxon>Pluteus</taxon>
    </lineage>
</organism>
<evidence type="ECO:0000313" key="1">
    <source>
        <dbReference type="EMBL" id="TFK62544.1"/>
    </source>
</evidence>
<accession>A0ACD3AA91</accession>
<reference evidence="1 2" key="1">
    <citation type="journal article" date="2019" name="Nat. Ecol. Evol.">
        <title>Megaphylogeny resolves global patterns of mushroom evolution.</title>
        <authorList>
            <person name="Varga T."/>
            <person name="Krizsan K."/>
            <person name="Foldi C."/>
            <person name="Dima B."/>
            <person name="Sanchez-Garcia M."/>
            <person name="Sanchez-Ramirez S."/>
            <person name="Szollosi G.J."/>
            <person name="Szarkandi J.G."/>
            <person name="Papp V."/>
            <person name="Albert L."/>
            <person name="Andreopoulos W."/>
            <person name="Angelini C."/>
            <person name="Antonin V."/>
            <person name="Barry K.W."/>
            <person name="Bougher N.L."/>
            <person name="Buchanan P."/>
            <person name="Buyck B."/>
            <person name="Bense V."/>
            <person name="Catcheside P."/>
            <person name="Chovatia M."/>
            <person name="Cooper J."/>
            <person name="Damon W."/>
            <person name="Desjardin D."/>
            <person name="Finy P."/>
            <person name="Geml J."/>
            <person name="Haridas S."/>
            <person name="Hughes K."/>
            <person name="Justo A."/>
            <person name="Karasinski D."/>
            <person name="Kautmanova I."/>
            <person name="Kiss B."/>
            <person name="Kocsube S."/>
            <person name="Kotiranta H."/>
            <person name="LaButti K.M."/>
            <person name="Lechner B.E."/>
            <person name="Liimatainen K."/>
            <person name="Lipzen A."/>
            <person name="Lukacs Z."/>
            <person name="Mihaltcheva S."/>
            <person name="Morgado L.N."/>
            <person name="Niskanen T."/>
            <person name="Noordeloos M.E."/>
            <person name="Ohm R.A."/>
            <person name="Ortiz-Santana B."/>
            <person name="Ovrebo C."/>
            <person name="Racz N."/>
            <person name="Riley R."/>
            <person name="Savchenko A."/>
            <person name="Shiryaev A."/>
            <person name="Soop K."/>
            <person name="Spirin V."/>
            <person name="Szebenyi C."/>
            <person name="Tomsovsky M."/>
            <person name="Tulloss R.E."/>
            <person name="Uehling J."/>
            <person name="Grigoriev I.V."/>
            <person name="Vagvolgyi C."/>
            <person name="Papp T."/>
            <person name="Martin F.M."/>
            <person name="Miettinen O."/>
            <person name="Hibbett D.S."/>
            <person name="Nagy L.G."/>
        </authorList>
    </citation>
    <scope>NUCLEOTIDE SEQUENCE [LARGE SCALE GENOMIC DNA]</scope>
    <source>
        <strain evidence="1 2">NL-1719</strain>
    </source>
</reference>
<dbReference type="EMBL" id="ML208575">
    <property type="protein sequence ID" value="TFK62544.1"/>
    <property type="molecule type" value="Genomic_DNA"/>
</dbReference>
<proteinExistence type="predicted"/>
<sequence>MTGDRKDEVSSPPGESSPPPPNASTQPLPHQPRQPTPQPPSKPTAPATRKGRQRKQAESTNSHQQSSTSSKQPAQAALAPVPPHPSVSLYATPRGPILQPYPGPHFHIMNPPYPMNGSAYPQQQQHPVYPGQASPPMSATPPGMPPHPPAQYYQMHPQYPPGYPAYPQYGQPVVMYAPRPGAQEAQIPGVPPSPQTTSNKRKRPEKPKARQGEKASDDEASGSDAARPQTAAHASDSSKKRTKTQRACDSCRARKIRCDIIPDSEPQFCQHCKQYGFECTFFLPITETRFKKSKKNQEEDTIKEKNITTSAATIAPAAVAESSPAASQSADPSKRDIGIFGPTSAAHLLHSQASINSRIYENYDLRYHHTFEVSATGDGLIQVQKPTSEEQQVPHPKPVDLHIEQDIIEKLVNAYFTDVAPLLPVVTQVEFLATPNPPAILLYSMCLVSAARREVPQNVFDSVRFTVNAIIKQDDVLSTASIVNVQALLILCMTGDCHSQYVPTALSALWIRLGTAIRMAQDLGLHRAESVKQSITLRRRLWGACLISDRWTSLAYGHPYMIDVQDCDVRLPSSGDLDDDLYMDELVRLSVVLGRVLKAIYSPAGLTMVTDSMLSELFNAIETWKTSLPEHLKFRGTDSPQSAGLLHLLYACVCMMFWRVFMRISYSCPEHLKFSLTVEQWSDLVKLTGEAIDWLDAHERMYDIWLLVAYAATSCALVQYHTWVRRKDGEAATKLRKLRDCVRRWEGSISPEHMSARRKAAEIIILLYEATQGPQLPIEAPALNPTGGVKSKPPAPDLDYKQDPTRPGGGVFVVHGKGRERDYKDLPAGLVISSSSSDEASEGETSTKAVSSSVSGVAATNDSDPASFFSSSPFGPPLPPDRIAHLTNQFNTARTRPQNPQPRLSGPFSTGSNSTSTNAPFATSASMPVVSAQLQAPQSSSPLVKFTPLSPQRDANVNPALNGLDVSSGQVQLINTLDGTQGLAGLQELAMMDSGLLEGIPGSMFDWGQWDTYFARFNPQADPSTAAITAAAQLSALQPPGR</sequence>